<keyword evidence="3" id="KW-1185">Reference proteome</keyword>
<dbReference type="OrthoDB" id="1922118at2759"/>
<dbReference type="InterPro" id="IPR009027">
    <property type="entry name" value="Ribosomal_bL9/RNase_H1_N"/>
</dbReference>
<evidence type="ECO:0000313" key="2">
    <source>
        <dbReference type="EMBL" id="KZV40006.1"/>
    </source>
</evidence>
<organism evidence="2 3">
    <name type="scientific">Dorcoceras hygrometricum</name>
    <dbReference type="NCBI Taxonomy" id="472368"/>
    <lineage>
        <taxon>Eukaryota</taxon>
        <taxon>Viridiplantae</taxon>
        <taxon>Streptophyta</taxon>
        <taxon>Embryophyta</taxon>
        <taxon>Tracheophyta</taxon>
        <taxon>Spermatophyta</taxon>
        <taxon>Magnoliopsida</taxon>
        <taxon>eudicotyledons</taxon>
        <taxon>Gunneridae</taxon>
        <taxon>Pentapetalae</taxon>
        <taxon>asterids</taxon>
        <taxon>lamiids</taxon>
        <taxon>Lamiales</taxon>
        <taxon>Gesneriaceae</taxon>
        <taxon>Didymocarpoideae</taxon>
        <taxon>Trichosporeae</taxon>
        <taxon>Loxocarpinae</taxon>
        <taxon>Dorcoceras</taxon>
    </lineage>
</organism>
<dbReference type="AlphaFoldDB" id="A0A2Z7C0E6"/>
<dbReference type="InterPro" id="IPR011320">
    <property type="entry name" value="RNase_H1_N"/>
</dbReference>
<gene>
    <name evidence="2" type="ORF">F511_12401</name>
</gene>
<dbReference type="Proteomes" id="UP000250235">
    <property type="component" value="Unassembled WGS sequence"/>
</dbReference>
<dbReference type="EMBL" id="KV000740">
    <property type="protein sequence ID" value="KZV40006.1"/>
    <property type="molecule type" value="Genomic_DNA"/>
</dbReference>
<evidence type="ECO:0000313" key="3">
    <source>
        <dbReference type="Proteomes" id="UP000250235"/>
    </source>
</evidence>
<name>A0A2Z7C0E6_9LAMI</name>
<accession>A0A2Z7C0E6</accession>
<dbReference type="Pfam" id="PF01693">
    <property type="entry name" value="Cauli_VI"/>
    <property type="match status" value="1"/>
</dbReference>
<protein>
    <recommendedName>
        <fullName evidence="1">Ribonuclease H1 N-terminal domain-containing protein</fullName>
    </recommendedName>
</protein>
<proteinExistence type="predicted"/>
<dbReference type="Gene3D" id="3.40.970.10">
    <property type="entry name" value="Ribonuclease H1, N-terminal domain"/>
    <property type="match status" value="1"/>
</dbReference>
<dbReference type="InterPro" id="IPR037056">
    <property type="entry name" value="RNase_H1_N_sf"/>
</dbReference>
<feature type="domain" description="Ribonuclease H1 N-terminal" evidence="1">
    <location>
        <begin position="4"/>
        <end position="46"/>
    </location>
</feature>
<sequence>MLPKAYVVFVGREPDVYERWSEASKQVSGFRESCYKGYETKEDAEEAFRSFEQAPDATRVEEKCECEKTSTSSTSRPHRPKNSQKLVKVLRDLAIEIHNHAARMEKVVEEIGQILEDMQLNDEEKPEPNHASTPTGNCRMISLGVRLLHGAALVKKEATVCNGDAVLLITKSGVLNEGFFNRLPFMAVASRSCSEETVTSKYVVPLIDLSSDEEEGLYAEVRSCGTKASWKILVYSHPCPQKSPKTRGPTAPIIINISDDSSA</sequence>
<reference evidence="2 3" key="1">
    <citation type="journal article" date="2015" name="Proc. Natl. Acad. Sci. U.S.A.">
        <title>The resurrection genome of Boea hygrometrica: A blueprint for survival of dehydration.</title>
        <authorList>
            <person name="Xiao L."/>
            <person name="Yang G."/>
            <person name="Zhang L."/>
            <person name="Yang X."/>
            <person name="Zhao S."/>
            <person name="Ji Z."/>
            <person name="Zhou Q."/>
            <person name="Hu M."/>
            <person name="Wang Y."/>
            <person name="Chen M."/>
            <person name="Xu Y."/>
            <person name="Jin H."/>
            <person name="Xiao X."/>
            <person name="Hu G."/>
            <person name="Bao F."/>
            <person name="Hu Y."/>
            <person name="Wan P."/>
            <person name="Li L."/>
            <person name="Deng X."/>
            <person name="Kuang T."/>
            <person name="Xiang C."/>
            <person name="Zhu J.K."/>
            <person name="Oliver M.J."/>
            <person name="He Y."/>
        </authorList>
    </citation>
    <scope>NUCLEOTIDE SEQUENCE [LARGE SCALE GENOMIC DNA]</scope>
    <source>
        <strain evidence="3">cv. XS01</strain>
    </source>
</reference>
<dbReference type="SUPFAM" id="SSF55658">
    <property type="entry name" value="L9 N-domain-like"/>
    <property type="match status" value="1"/>
</dbReference>
<evidence type="ECO:0000259" key="1">
    <source>
        <dbReference type="Pfam" id="PF01693"/>
    </source>
</evidence>